<dbReference type="GO" id="GO:0019509">
    <property type="term" value="P:L-methionine salvage from methylthioadenosine"/>
    <property type="evidence" value="ECO:0007669"/>
    <property type="project" value="TreeGrafter"/>
</dbReference>
<dbReference type="InterPro" id="IPR000649">
    <property type="entry name" value="IF-2B-related"/>
</dbReference>
<evidence type="ECO:0000313" key="3">
    <source>
        <dbReference type="Proteomes" id="UP000559117"/>
    </source>
</evidence>
<dbReference type="GO" id="GO:0046523">
    <property type="term" value="F:S-methyl-5-thioribose-1-phosphate isomerase activity"/>
    <property type="evidence" value="ECO:0007669"/>
    <property type="project" value="TreeGrafter"/>
</dbReference>
<dbReference type="AlphaFoldDB" id="A0A840UK36"/>
<dbReference type="SUPFAM" id="SSF100950">
    <property type="entry name" value="NagB/RpiA/CoA transferase-like"/>
    <property type="match status" value="1"/>
</dbReference>
<dbReference type="PANTHER" id="PTHR43475:SF1">
    <property type="entry name" value="METHYLTHIORIBOSE-1-PHOSPHATE ISOMERASE"/>
    <property type="match status" value="1"/>
</dbReference>
<organism evidence="2 3">
    <name type="scientific">Pectinatus brassicae</name>
    <dbReference type="NCBI Taxonomy" id="862415"/>
    <lineage>
        <taxon>Bacteria</taxon>
        <taxon>Bacillati</taxon>
        <taxon>Bacillota</taxon>
        <taxon>Negativicutes</taxon>
        <taxon>Selenomonadales</taxon>
        <taxon>Selenomonadaceae</taxon>
        <taxon>Pectinatus</taxon>
    </lineage>
</organism>
<keyword evidence="2" id="KW-0413">Isomerase</keyword>
<dbReference type="Proteomes" id="UP000559117">
    <property type="component" value="Unassembled WGS sequence"/>
</dbReference>
<accession>A0A840UK36</accession>
<name>A0A840UK36_9FIRM</name>
<dbReference type="Pfam" id="PF01008">
    <property type="entry name" value="IF-2B"/>
    <property type="match status" value="1"/>
</dbReference>
<dbReference type="InterPro" id="IPR037171">
    <property type="entry name" value="NagB/RpiA_transferase-like"/>
</dbReference>
<comment type="similarity">
    <text evidence="1">Belongs to the eIF-2B alpha/beta/delta subunits family. MtnA subfamily.</text>
</comment>
<dbReference type="EMBL" id="JACHFH010000001">
    <property type="protein sequence ID" value="MBB5335058.1"/>
    <property type="molecule type" value="Genomic_DNA"/>
</dbReference>
<protein>
    <submittedName>
        <fullName evidence="2">Methylthioribose-1-phosphate isomerase</fullName>
    </submittedName>
</protein>
<dbReference type="Gene3D" id="3.40.50.10470">
    <property type="entry name" value="Translation initiation factor eif-2b, domain 2"/>
    <property type="match status" value="1"/>
</dbReference>
<comment type="caution">
    <text evidence="2">The sequence shown here is derived from an EMBL/GenBank/DDBJ whole genome shotgun (WGS) entry which is preliminary data.</text>
</comment>
<proteinExistence type="inferred from homology"/>
<keyword evidence="3" id="KW-1185">Reference proteome</keyword>
<dbReference type="InterPro" id="IPR042529">
    <property type="entry name" value="IF_2B-like_C"/>
</dbReference>
<evidence type="ECO:0000256" key="1">
    <source>
        <dbReference type="ARBA" id="ARBA00009117"/>
    </source>
</evidence>
<dbReference type="PANTHER" id="PTHR43475">
    <property type="entry name" value="METHYLTHIORIBOSE-1-PHOSPHATE ISOMERASE"/>
    <property type="match status" value="1"/>
</dbReference>
<dbReference type="RefSeq" id="WP_196611242.1">
    <property type="nucleotide sequence ID" value="NZ_JACHFH010000001.1"/>
</dbReference>
<gene>
    <name evidence="2" type="ORF">HNR32_000158</name>
</gene>
<evidence type="ECO:0000313" key="2">
    <source>
        <dbReference type="EMBL" id="MBB5335058.1"/>
    </source>
</evidence>
<sequence>MYIAAPTSSIDMVAVTGEDIPIEERNAKEVTCRFGVWKAPKDVKVYNPSFDVTPHENITGIVTGKGIIYPPVAENLQKLFKIEK</sequence>
<reference evidence="2 3" key="1">
    <citation type="submission" date="2020-08" db="EMBL/GenBank/DDBJ databases">
        <title>Genomic Encyclopedia of Type Strains, Phase IV (KMG-IV): sequencing the most valuable type-strain genomes for metagenomic binning, comparative biology and taxonomic classification.</title>
        <authorList>
            <person name="Goeker M."/>
        </authorList>
    </citation>
    <scope>NUCLEOTIDE SEQUENCE [LARGE SCALE GENOMIC DNA]</scope>
    <source>
        <strain evidence="2 3">DSM 24661</strain>
    </source>
</reference>